<evidence type="ECO:0000313" key="10">
    <source>
        <dbReference type="EMBL" id="PPK74357.1"/>
    </source>
</evidence>
<protein>
    <recommendedName>
        <fullName evidence="9">tRNA (guanine-N(7)-)-methyltransferase</fullName>
        <ecNumber evidence="9">2.1.1.33</ecNumber>
    </recommendedName>
    <alternativeName>
        <fullName evidence="9">tRNA (guanine(46)-N(7))-methyltransferase</fullName>
    </alternativeName>
    <alternativeName>
        <fullName evidence="9">tRNA(m7G46)-methyltransferase</fullName>
    </alternativeName>
</protein>
<dbReference type="NCBIfam" id="NF001080">
    <property type="entry name" value="PRK00121.2-2"/>
    <property type="match status" value="1"/>
</dbReference>
<comment type="function">
    <text evidence="2 9">Catalyzes the formation of N(7)-methylguanine at position 46 (m7G46) in tRNA.</text>
</comment>
<comment type="catalytic activity">
    <reaction evidence="1 9">
        <text>guanosine(46) in tRNA + S-adenosyl-L-methionine = N(7)-methylguanosine(46) in tRNA + S-adenosyl-L-homocysteine</text>
        <dbReference type="Rhea" id="RHEA:42708"/>
        <dbReference type="Rhea" id="RHEA-COMP:10188"/>
        <dbReference type="Rhea" id="RHEA-COMP:10189"/>
        <dbReference type="ChEBI" id="CHEBI:57856"/>
        <dbReference type="ChEBI" id="CHEBI:59789"/>
        <dbReference type="ChEBI" id="CHEBI:74269"/>
        <dbReference type="ChEBI" id="CHEBI:74480"/>
        <dbReference type="EC" id="2.1.1.33"/>
    </reaction>
</comment>
<comment type="caution">
    <text evidence="10">The sequence shown here is derived from an EMBL/GenBank/DDBJ whole genome shotgun (WGS) entry which is preliminary data.</text>
</comment>
<dbReference type="PANTHER" id="PTHR23417">
    <property type="entry name" value="3-DEOXY-D-MANNO-OCTULOSONIC-ACID TRANSFERASE/TRNA GUANINE-N 7 - -METHYLTRANSFERASE"/>
    <property type="match status" value="1"/>
</dbReference>
<keyword evidence="11" id="KW-1185">Reference proteome</keyword>
<evidence type="ECO:0000313" key="11">
    <source>
        <dbReference type="Proteomes" id="UP000237749"/>
    </source>
</evidence>
<dbReference type="Pfam" id="PF02390">
    <property type="entry name" value="Methyltransf_4"/>
    <property type="match status" value="1"/>
</dbReference>
<keyword evidence="3 9" id="KW-0489">Methyltransferase</keyword>
<feature type="binding site" evidence="9">
    <location>
        <position position="121"/>
    </location>
    <ligand>
        <name>substrate</name>
    </ligand>
</feature>
<sequence length="211" mass="24297">MRLRHIPGSEEEIAASPYVIQNPSGRKGCWKDVFGNENPIEIEIGMGKGRFIMELAALHPNINYVGIERYPSVLLRGLQKRAELELNNIYFMCVDAKNLAEIYAPGEVEKIYLNFSDPWPKDRHEKRRLTSEDFMAVYNQILRPDGVVEFKTDNRGLFDYSLEAIPKAGWKIADYTYDLHHSEMGIGNVMTEYEEKFSSKGNPIYKLIACR</sequence>
<evidence type="ECO:0000256" key="1">
    <source>
        <dbReference type="ARBA" id="ARBA00000142"/>
    </source>
</evidence>
<dbReference type="InterPro" id="IPR055361">
    <property type="entry name" value="tRNA_methyltr_TrmB_bact"/>
</dbReference>
<dbReference type="GO" id="GO:0008176">
    <property type="term" value="F:tRNA (guanine(46)-N7)-methyltransferase activity"/>
    <property type="evidence" value="ECO:0007669"/>
    <property type="project" value="UniProtKB-UniRule"/>
</dbReference>
<dbReference type="InterPro" id="IPR003358">
    <property type="entry name" value="tRNA_(Gua-N-7)_MeTrfase_Trmb"/>
</dbReference>
<reference evidence="10 11" key="1">
    <citation type="submission" date="2018-02" db="EMBL/GenBank/DDBJ databases">
        <title>Genomic Encyclopedia of Archaeal and Bacterial Type Strains, Phase II (KMG-II): from individual species to whole genera.</title>
        <authorList>
            <person name="Goeker M."/>
        </authorList>
    </citation>
    <scope>NUCLEOTIDE SEQUENCE [LARGE SCALE GENOMIC DNA]</scope>
    <source>
        <strain evidence="10 11">DSM 3808</strain>
    </source>
</reference>
<evidence type="ECO:0000256" key="8">
    <source>
        <dbReference type="ARBA" id="ARBA00060767"/>
    </source>
</evidence>
<proteinExistence type="inferred from homology"/>
<evidence type="ECO:0000256" key="9">
    <source>
        <dbReference type="HAMAP-Rule" id="MF_01057"/>
    </source>
</evidence>
<dbReference type="NCBIfam" id="TIGR00091">
    <property type="entry name" value="tRNA (guanosine(46)-N7)-methyltransferase TrmB"/>
    <property type="match status" value="1"/>
</dbReference>
<comment type="pathway">
    <text evidence="7 9">tRNA modification; N(7)-methylguanine-tRNA biosynthesis.</text>
</comment>
<feature type="binding site" evidence="9">
    <location>
        <position position="117"/>
    </location>
    <ligand>
        <name>S-adenosyl-L-methionine</name>
        <dbReference type="ChEBI" id="CHEBI:59789"/>
    </ligand>
</feature>
<dbReference type="Proteomes" id="UP000237749">
    <property type="component" value="Unassembled WGS sequence"/>
</dbReference>
<dbReference type="UniPathway" id="UPA00989"/>
<dbReference type="PROSITE" id="PS51625">
    <property type="entry name" value="SAM_MT_TRMB"/>
    <property type="match status" value="1"/>
</dbReference>
<dbReference type="HAMAP" id="MF_01057">
    <property type="entry name" value="tRNA_methyltr_TrmB"/>
    <property type="match status" value="1"/>
</dbReference>
<feature type="region of interest" description="Interaction with RNA" evidence="9">
    <location>
        <begin position="123"/>
        <end position="128"/>
    </location>
</feature>
<dbReference type="SUPFAM" id="SSF53335">
    <property type="entry name" value="S-adenosyl-L-methionine-dependent methyltransferases"/>
    <property type="match status" value="1"/>
</dbReference>
<dbReference type="GO" id="GO:0043527">
    <property type="term" value="C:tRNA methyltransferase complex"/>
    <property type="evidence" value="ECO:0007669"/>
    <property type="project" value="TreeGrafter"/>
</dbReference>
<feature type="binding site" evidence="9">
    <location>
        <position position="153"/>
    </location>
    <ligand>
        <name>substrate</name>
    </ligand>
</feature>
<dbReference type="Gene3D" id="3.40.50.150">
    <property type="entry name" value="Vaccinia Virus protein VP39"/>
    <property type="match status" value="1"/>
</dbReference>
<evidence type="ECO:0000256" key="5">
    <source>
        <dbReference type="ARBA" id="ARBA00022691"/>
    </source>
</evidence>
<dbReference type="AlphaFoldDB" id="A0A2S6HA50"/>
<dbReference type="OrthoDB" id="9802090at2"/>
<organism evidence="10 11">
    <name type="scientific">Lacrimispora xylanisolvens</name>
    <dbReference type="NCBI Taxonomy" id="384636"/>
    <lineage>
        <taxon>Bacteria</taxon>
        <taxon>Bacillati</taxon>
        <taxon>Bacillota</taxon>
        <taxon>Clostridia</taxon>
        <taxon>Lachnospirales</taxon>
        <taxon>Lachnospiraceae</taxon>
        <taxon>Lacrimispora</taxon>
    </lineage>
</organism>
<keyword evidence="4 9" id="KW-0808">Transferase</keyword>
<keyword evidence="5 9" id="KW-0949">S-adenosyl-L-methionine</keyword>
<dbReference type="FunFam" id="3.40.50.150:FF:000035">
    <property type="entry name" value="tRNA (guanine-N(7)-)-methyltransferase"/>
    <property type="match status" value="1"/>
</dbReference>
<dbReference type="InterPro" id="IPR029063">
    <property type="entry name" value="SAM-dependent_MTases_sf"/>
</dbReference>
<evidence type="ECO:0000256" key="2">
    <source>
        <dbReference type="ARBA" id="ARBA00003015"/>
    </source>
</evidence>
<keyword evidence="6 9" id="KW-0819">tRNA processing</keyword>
<feature type="binding site" evidence="9">
    <location>
        <position position="43"/>
    </location>
    <ligand>
        <name>S-adenosyl-L-methionine</name>
        <dbReference type="ChEBI" id="CHEBI:59789"/>
    </ligand>
</feature>
<dbReference type="PANTHER" id="PTHR23417:SF14">
    <property type="entry name" value="PENTACOTRIPEPTIDE-REPEAT REGION OF PRORP DOMAIN-CONTAINING PROTEIN"/>
    <property type="match status" value="1"/>
</dbReference>
<name>A0A2S6HA50_9FIRM</name>
<feature type="binding site" evidence="9">
    <location>
        <position position="68"/>
    </location>
    <ligand>
        <name>S-adenosyl-L-methionine</name>
        <dbReference type="ChEBI" id="CHEBI:59789"/>
    </ligand>
</feature>
<feature type="binding site" evidence="9">
    <location>
        <position position="95"/>
    </location>
    <ligand>
        <name>S-adenosyl-L-methionine</name>
        <dbReference type="ChEBI" id="CHEBI:59789"/>
    </ligand>
</feature>
<dbReference type="EC" id="2.1.1.33" evidence="9"/>
<dbReference type="RefSeq" id="WP_104439884.1">
    <property type="nucleotide sequence ID" value="NZ_PTJA01000026.1"/>
</dbReference>
<feature type="binding site" evidence="9">
    <location>
        <begin position="191"/>
        <end position="194"/>
    </location>
    <ligand>
        <name>substrate</name>
    </ligand>
</feature>
<evidence type="ECO:0000256" key="7">
    <source>
        <dbReference type="ARBA" id="ARBA00060552"/>
    </source>
</evidence>
<comment type="similarity">
    <text evidence="8 9">Belongs to the class I-like SAM-binding methyltransferase superfamily. TrmB family.</text>
</comment>
<evidence type="ECO:0000256" key="4">
    <source>
        <dbReference type="ARBA" id="ARBA00022679"/>
    </source>
</evidence>
<accession>A0A2S6HA50</accession>
<evidence type="ECO:0000256" key="3">
    <source>
        <dbReference type="ARBA" id="ARBA00022603"/>
    </source>
</evidence>
<evidence type="ECO:0000256" key="6">
    <source>
        <dbReference type="ARBA" id="ARBA00022694"/>
    </source>
</evidence>
<dbReference type="EMBL" id="PTJA01000026">
    <property type="protein sequence ID" value="PPK74357.1"/>
    <property type="molecule type" value="Genomic_DNA"/>
</dbReference>
<gene>
    <name evidence="9" type="primary">trmB</name>
    <name evidence="10" type="ORF">BXY41_1269</name>
</gene>